<keyword evidence="5" id="KW-0653">Protein transport</keyword>
<protein>
    <recommendedName>
        <fullName evidence="5">Endoplasmic reticulum transmembrane protein</fullName>
    </recommendedName>
</protein>
<comment type="similarity">
    <text evidence="5">Belongs to the BCAP29/BCAP31 family.</text>
</comment>
<evidence type="ECO:0000313" key="8">
    <source>
        <dbReference type="EMBL" id="KAK9767463.1"/>
    </source>
</evidence>
<dbReference type="EMBL" id="JASJQH010000076">
    <property type="protein sequence ID" value="KAK9767463.1"/>
    <property type="molecule type" value="Genomic_DNA"/>
</dbReference>
<evidence type="ECO:0000256" key="3">
    <source>
        <dbReference type="ARBA" id="ARBA00022989"/>
    </source>
</evidence>
<comment type="subcellular location">
    <subcellularLocation>
        <location evidence="5">Endoplasmic reticulum membrane</location>
        <topology evidence="5">Multi-pass membrane protein</topology>
    </subcellularLocation>
    <subcellularLocation>
        <location evidence="1">Membrane</location>
        <topology evidence="1">Multi-pass membrane protein</topology>
    </subcellularLocation>
</comment>
<dbReference type="InterPro" id="IPR040463">
    <property type="entry name" value="BAP29/BAP31_N"/>
</dbReference>
<proteinExistence type="inferred from homology"/>
<dbReference type="Proteomes" id="UP001479436">
    <property type="component" value="Unassembled WGS sequence"/>
</dbReference>
<keyword evidence="9" id="KW-1185">Reference proteome</keyword>
<evidence type="ECO:0000256" key="2">
    <source>
        <dbReference type="ARBA" id="ARBA00022692"/>
    </source>
</evidence>
<accession>A0ABR2X148</accession>
<comment type="caution">
    <text evidence="8">The sequence shown here is derived from an EMBL/GenBank/DDBJ whole genome shotgun (WGS) entry which is preliminary data.</text>
</comment>
<feature type="transmembrane region" description="Helical" evidence="5">
    <location>
        <begin position="101"/>
        <end position="119"/>
    </location>
</feature>
<evidence type="ECO:0000256" key="1">
    <source>
        <dbReference type="ARBA" id="ARBA00004141"/>
    </source>
</evidence>
<keyword evidence="3 5" id="KW-1133">Transmembrane helix</keyword>
<dbReference type="InterPro" id="IPR008417">
    <property type="entry name" value="BAP29/BAP31"/>
</dbReference>
<comment type="function">
    <text evidence="5">May play a role in anterograde transport of membrane proteins from the endoplasmic reticulum to the Golgi.</text>
</comment>
<evidence type="ECO:0000256" key="5">
    <source>
        <dbReference type="RuleBase" id="RU367026"/>
    </source>
</evidence>
<dbReference type="Pfam" id="PF05529">
    <property type="entry name" value="Bap31"/>
    <property type="match status" value="1"/>
</dbReference>
<feature type="coiled-coil region" evidence="6">
    <location>
        <begin position="153"/>
        <end position="190"/>
    </location>
</feature>
<keyword evidence="6" id="KW-0175">Coiled coil</keyword>
<keyword evidence="5" id="KW-0931">ER-Golgi transport</keyword>
<dbReference type="PANTHER" id="PTHR12701:SF20">
    <property type="entry name" value="ENDOPLASMIC RETICULUM TRANSMEMBRANE PROTEIN"/>
    <property type="match status" value="1"/>
</dbReference>
<keyword evidence="2 5" id="KW-0812">Transmembrane</keyword>
<feature type="domain" description="BAP29/BAP31 transmembrane" evidence="7">
    <location>
        <begin position="1"/>
        <end position="131"/>
    </location>
</feature>
<dbReference type="PANTHER" id="PTHR12701">
    <property type="entry name" value="BCR-ASSOCIATED PROTEIN, BAP"/>
    <property type="match status" value="1"/>
</dbReference>
<evidence type="ECO:0000256" key="6">
    <source>
        <dbReference type="SAM" id="Coils"/>
    </source>
</evidence>
<feature type="transmembrane region" description="Helical" evidence="5">
    <location>
        <begin position="6"/>
        <end position="26"/>
    </location>
</feature>
<sequence>MALYYSIVFGFMITQMSLFLLMVSPFPQRFKQSILMKIDSSKWMHKINFYVNIGLFFVFILFVDSIIRMVNSTEEANVANQADPRTDSQLHLRKFYSQRNFYLTGFTLFLSLILNRTFFMMMDLYHAEVQVGKLRNGHSNGKPKYVERSEVDHADNVRRIEELRKEVDELRKKERNIDQLKERTGKEATEYHNLSKEHENLVKI</sequence>
<evidence type="ECO:0000313" key="9">
    <source>
        <dbReference type="Proteomes" id="UP001479436"/>
    </source>
</evidence>
<feature type="transmembrane region" description="Helical" evidence="5">
    <location>
        <begin position="47"/>
        <end position="67"/>
    </location>
</feature>
<keyword evidence="4 5" id="KW-0472">Membrane</keyword>
<gene>
    <name evidence="8" type="primary">YET3_3</name>
    <name evidence="8" type="ORF">K7432_002729</name>
</gene>
<keyword evidence="5" id="KW-0813">Transport</keyword>
<evidence type="ECO:0000256" key="4">
    <source>
        <dbReference type="ARBA" id="ARBA00023136"/>
    </source>
</evidence>
<name>A0ABR2X148_9FUNG</name>
<reference evidence="8 9" key="1">
    <citation type="submission" date="2023-04" db="EMBL/GenBank/DDBJ databases">
        <title>Genome of Basidiobolus ranarum AG-B5.</title>
        <authorList>
            <person name="Stajich J.E."/>
            <person name="Carter-House D."/>
            <person name="Gryganskyi A."/>
        </authorList>
    </citation>
    <scope>NUCLEOTIDE SEQUENCE [LARGE SCALE GENOMIC DNA]</scope>
    <source>
        <strain evidence="8 9">AG-B5</strain>
    </source>
</reference>
<organism evidence="8 9">
    <name type="scientific">Basidiobolus ranarum</name>
    <dbReference type="NCBI Taxonomy" id="34480"/>
    <lineage>
        <taxon>Eukaryota</taxon>
        <taxon>Fungi</taxon>
        <taxon>Fungi incertae sedis</taxon>
        <taxon>Zoopagomycota</taxon>
        <taxon>Entomophthoromycotina</taxon>
        <taxon>Basidiobolomycetes</taxon>
        <taxon>Basidiobolales</taxon>
        <taxon>Basidiobolaceae</taxon>
        <taxon>Basidiobolus</taxon>
    </lineage>
</organism>
<evidence type="ECO:0000259" key="7">
    <source>
        <dbReference type="Pfam" id="PF05529"/>
    </source>
</evidence>
<keyword evidence="5" id="KW-0256">Endoplasmic reticulum</keyword>